<dbReference type="AlphaFoldDB" id="A0A815UTB2"/>
<dbReference type="Proteomes" id="UP000663832">
    <property type="component" value="Unassembled WGS sequence"/>
</dbReference>
<sequence length="168" mass="18218">MASNTTQDKRLMDNLNQIDHDIEEISENNYVFVAENDLDGDIEQELGWTMVDFTENEAEKYNAQYYSCAEQHRDDDSSDEMFPTRLQLLKNYACNKTSEVRNTASKVVNGTASVVVDTASMVAGTAAKVAGGTASMVVDAASIVAVTAARVPVAVMVVLIMGAAGRRI</sequence>
<reference evidence="2" key="1">
    <citation type="submission" date="2021-02" db="EMBL/GenBank/DDBJ databases">
        <authorList>
            <person name="Nowell W R."/>
        </authorList>
    </citation>
    <scope>NUCLEOTIDE SEQUENCE</scope>
</reference>
<evidence type="ECO:0000256" key="1">
    <source>
        <dbReference type="SAM" id="Phobius"/>
    </source>
</evidence>
<gene>
    <name evidence="2" type="ORF">QVE165_LOCUS45227</name>
</gene>
<keyword evidence="1" id="KW-0472">Membrane</keyword>
<comment type="caution">
    <text evidence="2">The sequence shown here is derived from an EMBL/GenBank/DDBJ whole genome shotgun (WGS) entry which is preliminary data.</text>
</comment>
<keyword evidence="1" id="KW-1133">Transmembrane helix</keyword>
<evidence type="ECO:0000313" key="3">
    <source>
        <dbReference type="Proteomes" id="UP000663832"/>
    </source>
</evidence>
<keyword evidence="1" id="KW-0812">Transmembrane</keyword>
<evidence type="ECO:0000313" key="2">
    <source>
        <dbReference type="EMBL" id="CAF1527195.1"/>
    </source>
</evidence>
<dbReference type="EMBL" id="CAJNOM010000630">
    <property type="protein sequence ID" value="CAF1527195.1"/>
    <property type="molecule type" value="Genomic_DNA"/>
</dbReference>
<accession>A0A815UTB2</accession>
<feature type="transmembrane region" description="Helical" evidence="1">
    <location>
        <begin position="143"/>
        <end position="164"/>
    </location>
</feature>
<name>A0A815UTB2_9BILA</name>
<protein>
    <submittedName>
        <fullName evidence="2">Uncharacterized protein</fullName>
    </submittedName>
</protein>
<keyword evidence="3" id="KW-1185">Reference proteome</keyword>
<dbReference type="OrthoDB" id="10357783at2759"/>
<proteinExistence type="predicted"/>
<organism evidence="2 3">
    <name type="scientific">Adineta steineri</name>
    <dbReference type="NCBI Taxonomy" id="433720"/>
    <lineage>
        <taxon>Eukaryota</taxon>
        <taxon>Metazoa</taxon>
        <taxon>Spiralia</taxon>
        <taxon>Gnathifera</taxon>
        <taxon>Rotifera</taxon>
        <taxon>Eurotatoria</taxon>
        <taxon>Bdelloidea</taxon>
        <taxon>Adinetida</taxon>
        <taxon>Adinetidae</taxon>
        <taxon>Adineta</taxon>
    </lineage>
</organism>